<dbReference type="Proteomes" id="UP000694300">
    <property type="component" value="Unassembled WGS sequence"/>
</dbReference>
<dbReference type="EMBL" id="JADQDF010000001">
    <property type="protein sequence ID" value="MBW0128952.1"/>
    <property type="molecule type" value="Genomic_DNA"/>
</dbReference>
<evidence type="ECO:0000313" key="1">
    <source>
        <dbReference type="EMBL" id="MBW0128952.1"/>
    </source>
</evidence>
<reference evidence="1 2" key="1">
    <citation type="submission" date="2020-11" db="EMBL/GenBank/DDBJ databases">
        <title>Pseudonocardia abyssalis sp. nov. and Pseudonocardia oceani sp. nov., description and phylogenomic analysis of two novel actinomycetes isolated from the deep Southern Ocean.</title>
        <authorList>
            <person name="Parra J."/>
        </authorList>
    </citation>
    <scope>NUCLEOTIDE SEQUENCE [LARGE SCALE GENOMIC DNA]</scope>
    <source>
        <strain evidence="2">KRD185</strain>
    </source>
</reference>
<organism evidence="1 2">
    <name type="scientific">Pseudonocardia oceani</name>
    <dbReference type="NCBI Taxonomy" id="2792013"/>
    <lineage>
        <taxon>Bacteria</taxon>
        <taxon>Bacillati</taxon>
        <taxon>Actinomycetota</taxon>
        <taxon>Actinomycetes</taxon>
        <taxon>Pseudonocardiales</taxon>
        <taxon>Pseudonocardiaceae</taxon>
        <taxon>Pseudonocardia</taxon>
    </lineage>
</organism>
<accession>A0ABS6U9M5</accession>
<comment type="caution">
    <text evidence="1">The sequence shown here is derived from an EMBL/GenBank/DDBJ whole genome shotgun (WGS) entry which is preliminary data.</text>
</comment>
<keyword evidence="2" id="KW-1185">Reference proteome</keyword>
<proteinExistence type="predicted"/>
<gene>
    <name evidence="1" type="ORF">I4I82_14880</name>
</gene>
<protein>
    <submittedName>
        <fullName evidence="1">Uncharacterized protein</fullName>
    </submittedName>
</protein>
<evidence type="ECO:0000313" key="2">
    <source>
        <dbReference type="Proteomes" id="UP000694300"/>
    </source>
</evidence>
<name>A0ABS6U9M5_9PSEU</name>
<dbReference type="RefSeq" id="WP_218589274.1">
    <property type="nucleotide sequence ID" value="NZ_JADQDE010000008.1"/>
</dbReference>
<sequence length="202" mass="21219">MTTVDGTTGIVDHLAVPYAQPGQLTDRLEPVLDTALAAGDPVLAVLDGPERDAVRTRLGTSAGRVEFADPFDVHAVPAFTVAVRWARLARQLASGRVLVIGQHVDLPGSPVGHWPRLDMALDVAIAGLPITVLCPCGELDPTLDTTHPLVLTAAGRRSGTGYRAPREAVLAYPPPPPPDLGPSAVDLPFGLDDLSAVRRRTA</sequence>